<reference evidence="2 3" key="1">
    <citation type="submission" date="2019-07" db="EMBL/GenBank/DDBJ databases">
        <title>Genomics analysis of Aphanomyces spp. identifies a new class of oomycete effector associated with host adaptation.</title>
        <authorList>
            <person name="Gaulin E."/>
        </authorList>
    </citation>
    <scope>NUCLEOTIDE SEQUENCE [LARGE SCALE GENOMIC DNA]</scope>
    <source>
        <strain evidence="2 3">ATCC 201684</strain>
    </source>
</reference>
<protein>
    <submittedName>
        <fullName evidence="2">Uncharacterized protein</fullName>
    </submittedName>
</protein>
<sequence>MSDLAQWAENDDGDEDDNIVWDESTDQKLAENRGGFHLRKRSLEGGQGKLIPQVKITPAAVGPRLITPTTTTATNPPAAPHQVKKKDTRKANKFGLGERPISSPSATSPGSQKIKLDFRSTSGGVNAKRRGLAPSTSNADIASASSSGTSTSNGATLKSMENPEQLRRFLLAEVKQMTIERLVADAKRYMYLEEFHAKHTTKQPQAVPSGKE</sequence>
<evidence type="ECO:0000256" key="1">
    <source>
        <dbReference type="SAM" id="MobiDB-lite"/>
    </source>
</evidence>
<gene>
    <name evidence="2" type="ORF">Ae201684_005452</name>
</gene>
<evidence type="ECO:0000313" key="3">
    <source>
        <dbReference type="Proteomes" id="UP000481153"/>
    </source>
</evidence>
<feature type="region of interest" description="Disordered" evidence="1">
    <location>
        <begin position="66"/>
        <end position="163"/>
    </location>
</feature>
<dbReference type="AlphaFoldDB" id="A0A6G0XFH8"/>
<feature type="compositionally biased region" description="Low complexity" evidence="1">
    <location>
        <begin position="142"/>
        <end position="156"/>
    </location>
</feature>
<dbReference type="Proteomes" id="UP000481153">
    <property type="component" value="Unassembled WGS sequence"/>
</dbReference>
<evidence type="ECO:0000313" key="2">
    <source>
        <dbReference type="EMBL" id="KAF0738841.1"/>
    </source>
</evidence>
<name>A0A6G0XFH8_9STRA</name>
<feature type="compositionally biased region" description="Low complexity" evidence="1">
    <location>
        <begin position="67"/>
        <end position="76"/>
    </location>
</feature>
<accession>A0A6G0XFH8</accession>
<proteinExistence type="predicted"/>
<comment type="caution">
    <text evidence="2">The sequence shown here is derived from an EMBL/GenBank/DDBJ whole genome shotgun (WGS) entry which is preliminary data.</text>
</comment>
<feature type="compositionally biased region" description="Basic residues" evidence="1">
    <location>
        <begin position="82"/>
        <end position="92"/>
    </location>
</feature>
<dbReference type="VEuPathDB" id="FungiDB:AeMF1_013232"/>
<feature type="compositionally biased region" description="Polar residues" evidence="1">
    <location>
        <begin position="102"/>
        <end position="111"/>
    </location>
</feature>
<dbReference type="EMBL" id="VJMJ01000070">
    <property type="protein sequence ID" value="KAF0738841.1"/>
    <property type="molecule type" value="Genomic_DNA"/>
</dbReference>
<keyword evidence="3" id="KW-1185">Reference proteome</keyword>
<organism evidence="2 3">
    <name type="scientific">Aphanomyces euteiches</name>
    <dbReference type="NCBI Taxonomy" id="100861"/>
    <lineage>
        <taxon>Eukaryota</taxon>
        <taxon>Sar</taxon>
        <taxon>Stramenopiles</taxon>
        <taxon>Oomycota</taxon>
        <taxon>Saprolegniomycetes</taxon>
        <taxon>Saprolegniales</taxon>
        <taxon>Verrucalvaceae</taxon>
        <taxon>Aphanomyces</taxon>
    </lineage>
</organism>